<dbReference type="EMBL" id="JAIEZQ010000001">
    <property type="protein sequence ID" value="MBY9074820.1"/>
    <property type="molecule type" value="Genomic_DNA"/>
</dbReference>
<evidence type="ECO:0000313" key="2">
    <source>
        <dbReference type="EMBL" id="MBY9074820.1"/>
    </source>
</evidence>
<dbReference type="NCBIfam" id="TIGR03086">
    <property type="entry name" value="TIGR03086 family metal-binding protein"/>
    <property type="match status" value="1"/>
</dbReference>
<dbReference type="NCBIfam" id="TIGR03083">
    <property type="entry name" value="maleylpyruvate isomerase family mycothiol-dependent enzyme"/>
    <property type="match status" value="1"/>
</dbReference>
<dbReference type="InterPro" id="IPR034660">
    <property type="entry name" value="DinB/YfiT-like"/>
</dbReference>
<dbReference type="Gene3D" id="1.20.120.450">
    <property type="entry name" value="dinb family like domain"/>
    <property type="match status" value="1"/>
</dbReference>
<dbReference type="Proteomes" id="UP000754710">
    <property type="component" value="Unassembled WGS sequence"/>
</dbReference>
<evidence type="ECO:0000259" key="1">
    <source>
        <dbReference type="Pfam" id="PF11716"/>
    </source>
</evidence>
<dbReference type="Pfam" id="PF11716">
    <property type="entry name" value="MDMPI_N"/>
    <property type="match status" value="1"/>
</dbReference>
<keyword evidence="3" id="KW-1185">Reference proteome</keyword>
<gene>
    <name evidence="2" type="ORF">K1X13_08310</name>
</gene>
<feature type="domain" description="Mycothiol-dependent maleylpyruvate isomerase metal-binding" evidence="1">
    <location>
        <begin position="12"/>
        <end position="127"/>
    </location>
</feature>
<dbReference type="InterPro" id="IPR017520">
    <property type="entry name" value="CHP03086"/>
</dbReference>
<dbReference type="InterPro" id="IPR024344">
    <property type="entry name" value="MDMPI_metal-binding"/>
</dbReference>
<comment type="caution">
    <text evidence="2">The sequence shown here is derived from an EMBL/GenBank/DDBJ whole genome shotgun (WGS) entry which is preliminary data.</text>
</comment>
<accession>A0ABS7RIF2</accession>
<organism evidence="2 3">
    <name type="scientific">Nocardioides jiangsuensis</name>
    <dbReference type="NCBI Taxonomy" id="2866161"/>
    <lineage>
        <taxon>Bacteria</taxon>
        <taxon>Bacillati</taxon>
        <taxon>Actinomycetota</taxon>
        <taxon>Actinomycetes</taxon>
        <taxon>Propionibacteriales</taxon>
        <taxon>Nocardioidaceae</taxon>
        <taxon>Nocardioides</taxon>
    </lineage>
</organism>
<dbReference type="RefSeq" id="WP_221024453.1">
    <property type="nucleotide sequence ID" value="NZ_JAIEZQ010000001.1"/>
</dbReference>
<sequence length="185" mass="20090">MEHEESVAERYRRLSERLVGTVAAVPADAWDRPSPCEGWTALDLVEHLVDVHGRFQALVGRSAVDHPPVAEDPVGALTAVRDQMQADLEDPARRDEEYDGRLGRSTFGRAVDGFVCFDLVVHRWDLARATGQDETIEPGDVARVQAQVDVMGDVMRANGVVGPALDAGPDASAQDRLLAALGRRA</sequence>
<protein>
    <submittedName>
        <fullName evidence="2">TIGR03086 family protein</fullName>
    </submittedName>
</protein>
<proteinExistence type="predicted"/>
<dbReference type="SUPFAM" id="SSF109854">
    <property type="entry name" value="DinB/YfiT-like putative metalloenzymes"/>
    <property type="match status" value="1"/>
</dbReference>
<reference evidence="2 3" key="1">
    <citation type="submission" date="2021-08" db="EMBL/GenBank/DDBJ databases">
        <title>Nocardioides bacterium WL0053 sp. nov., isolated from the sediment.</title>
        <authorList>
            <person name="Wang L."/>
            <person name="Zhang D."/>
            <person name="Zhang A."/>
        </authorList>
    </citation>
    <scope>NUCLEOTIDE SEQUENCE [LARGE SCALE GENOMIC DNA]</scope>
    <source>
        <strain evidence="2 3">WL0053</strain>
    </source>
</reference>
<name>A0ABS7RIF2_9ACTN</name>
<evidence type="ECO:0000313" key="3">
    <source>
        <dbReference type="Proteomes" id="UP000754710"/>
    </source>
</evidence>
<dbReference type="InterPro" id="IPR017517">
    <property type="entry name" value="Maleyloyr_isom"/>
</dbReference>